<protein>
    <submittedName>
        <fullName evidence="4">MerP, putative</fullName>
    </submittedName>
</protein>
<dbReference type="InterPro" id="IPR021782">
    <property type="entry name" value="DUF3347"/>
</dbReference>
<accession>A1ZIH2</accession>
<evidence type="ECO:0000256" key="2">
    <source>
        <dbReference type="SAM" id="SignalP"/>
    </source>
</evidence>
<name>A1ZIH2_MICM2</name>
<dbReference type="EMBL" id="AAWS01000009">
    <property type="protein sequence ID" value="EAY29840.1"/>
    <property type="molecule type" value="Genomic_DNA"/>
</dbReference>
<dbReference type="Pfam" id="PF11827">
    <property type="entry name" value="DUF3347"/>
    <property type="match status" value="1"/>
</dbReference>
<feature type="domain" description="DUF3347" evidence="3">
    <location>
        <begin position="73"/>
        <end position="163"/>
    </location>
</feature>
<dbReference type="OrthoDB" id="5513217at2"/>
<sequence>MRKINVKIWYAALVMALTMGLQSCGSGEKKQADATSKDGRSTASIDGEKKNSKNSALGDAISEEAMLHVASLLDNYLALKNALVAGDAEKAKSSAQTTLTSLEKFDISSLTGKLKKVYGSQLDMIKTHNTKISKATDVVAQREELDMLSMHMLVLVKTFKANQIPLYKQHCPMAFDSKGAGWLSEKRKIRNPYFGEKMLKCGSIKDSIMAN</sequence>
<keyword evidence="2" id="KW-0732">Signal</keyword>
<feature type="chain" id="PRO_5002641634" evidence="2">
    <location>
        <begin position="24"/>
        <end position="211"/>
    </location>
</feature>
<evidence type="ECO:0000313" key="5">
    <source>
        <dbReference type="Proteomes" id="UP000004095"/>
    </source>
</evidence>
<dbReference type="PROSITE" id="PS51257">
    <property type="entry name" value="PROKAR_LIPOPROTEIN"/>
    <property type="match status" value="1"/>
</dbReference>
<evidence type="ECO:0000259" key="3">
    <source>
        <dbReference type="Pfam" id="PF11827"/>
    </source>
</evidence>
<feature type="region of interest" description="Disordered" evidence="1">
    <location>
        <begin position="28"/>
        <end position="54"/>
    </location>
</feature>
<evidence type="ECO:0000313" key="4">
    <source>
        <dbReference type="EMBL" id="EAY29840.1"/>
    </source>
</evidence>
<dbReference type="Proteomes" id="UP000004095">
    <property type="component" value="Unassembled WGS sequence"/>
</dbReference>
<gene>
    <name evidence="4" type="ORF">M23134_05713</name>
</gene>
<evidence type="ECO:0000256" key="1">
    <source>
        <dbReference type="SAM" id="MobiDB-lite"/>
    </source>
</evidence>
<feature type="signal peptide" evidence="2">
    <location>
        <begin position="1"/>
        <end position="23"/>
    </location>
</feature>
<keyword evidence="5" id="KW-1185">Reference proteome</keyword>
<dbReference type="AlphaFoldDB" id="A1ZIH2"/>
<proteinExistence type="predicted"/>
<feature type="compositionally biased region" description="Basic and acidic residues" evidence="1">
    <location>
        <begin position="28"/>
        <end position="51"/>
    </location>
</feature>
<reference evidence="4 5" key="1">
    <citation type="submission" date="2007-01" db="EMBL/GenBank/DDBJ databases">
        <authorList>
            <person name="Haygood M."/>
            <person name="Podell S."/>
            <person name="Anderson C."/>
            <person name="Hopkinson B."/>
            <person name="Roe K."/>
            <person name="Barbeau K."/>
            <person name="Gaasterland T."/>
            <person name="Ferriera S."/>
            <person name="Johnson J."/>
            <person name="Kravitz S."/>
            <person name="Beeson K."/>
            <person name="Sutton G."/>
            <person name="Rogers Y.-H."/>
            <person name="Friedman R."/>
            <person name="Frazier M."/>
            <person name="Venter J.C."/>
        </authorList>
    </citation>
    <scope>NUCLEOTIDE SEQUENCE [LARGE SCALE GENOMIC DNA]</scope>
    <source>
        <strain evidence="4 5">ATCC 23134</strain>
    </source>
</reference>
<organism evidence="4 5">
    <name type="scientific">Microscilla marina ATCC 23134</name>
    <dbReference type="NCBI Taxonomy" id="313606"/>
    <lineage>
        <taxon>Bacteria</taxon>
        <taxon>Pseudomonadati</taxon>
        <taxon>Bacteroidota</taxon>
        <taxon>Cytophagia</taxon>
        <taxon>Cytophagales</taxon>
        <taxon>Microscillaceae</taxon>
        <taxon>Microscilla</taxon>
    </lineage>
</organism>
<dbReference type="RefSeq" id="WP_004155679.1">
    <property type="nucleotide sequence ID" value="NZ_AAWS01000009.1"/>
</dbReference>
<comment type="caution">
    <text evidence="4">The sequence shown here is derived from an EMBL/GenBank/DDBJ whole genome shotgun (WGS) entry which is preliminary data.</text>
</comment>
<dbReference type="eggNOG" id="COG0845">
    <property type="taxonomic scope" value="Bacteria"/>
</dbReference>